<keyword evidence="2" id="KW-0238">DNA-binding</keyword>
<evidence type="ECO:0000259" key="1">
    <source>
        <dbReference type="Pfam" id="PF03869"/>
    </source>
</evidence>
<dbReference type="RefSeq" id="WP_213351230.1">
    <property type="nucleotide sequence ID" value="NZ_JBHUHD010000001.1"/>
</dbReference>
<sequence length="63" mass="6689">MGTLMKSTRSSAQPPFGLRMPPALRERVRAAAFANRRSINSEIVLILEQAFASAQGGDGAQAS</sequence>
<organism evidence="2 3">
    <name type="scientific">Ancylobacter oerskovii</name>
    <dbReference type="NCBI Taxonomy" id="459519"/>
    <lineage>
        <taxon>Bacteria</taxon>
        <taxon>Pseudomonadati</taxon>
        <taxon>Pseudomonadota</taxon>
        <taxon>Alphaproteobacteria</taxon>
        <taxon>Hyphomicrobiales</taxon>
        <taxon>Xanthobacteraceae</taxon>
        <taxon>Ancylobacter</taxon>
    </lineage>
</organism>
<reference evidence="3" key="1">
    <citation type="journal article" date="2019" name="Int. J. Syst. Evol. Microbiol.">
        <title>The Global Catalogue of Microorganisms (GCM) 10K type strain sequencing project: providing services to taxonomists for standard genome sequencing and annotation.</title>
        <authorList>
            <consortium name="The Broad Institute Genomics Platform"/>
            <consortium name="The Broad Institute Genome Sequencing Center for Infectious Disease"/>
            <person name="Wu L."/>
            <person name="Ma J."/>
        </authorList>
    </citation>
    <scope>NUCLEOTIDE SEQUENCE [LARGE SCALE GENOMIC DNA]</scope>
    <source>
        <strain evidence="3">CCM 7435</strain>
    </source>
</reference>
<gene>
    <name evidence="2" type="ORF">ACFSNC_18070</name>
</gene>
<comment type="caution">
    <text evidence="2">The sequence shown here is derived from an EMBL/GenBank/DDBJ whole genome shotgun (WGS) entry which is preliminary data.</text>
</comment>
<dbReference type="Gene3D" id="1.10.1220.10">
    <property type="entry name" value="Met repressor-like"/>
    <property type="match status" value="1"/>
</dbReference>
<dbReference type="Pfam" id="PF03869">
    <property type="entry name" value="Arc"/>
    <property type="match status" value="1"/>
</dbReference>
<proteinExistence type="predicted"/>
<accession>A0ABW4Z1L4</accession>
<dbReference type="EMBL" id="JBHUHD010000001">
    <property type="protein sequence ID" value="MFD2142318.1"/>
    <property type="molecule type" value="Genomic_DNA"/>
</dbReference>
<keyword evidence="3" id="KW-1185">Reference proteome</keyword>
<dbReference type="InterPro" id="IPR010985">
    <property type="entry name" value="Ribbon_hlx_hlx"/>
</dbReference>
<evidence type="ECO:0000313" key="3">
    <source>
        <dbReference type="Proteomes" id="UP001597299"/>
    </source>
</evidence>
<feature type="domain" description="Arc-like DNA binding" evidence="1">
    <location>
        <begin position="10"/>
        <end position="52"/>
    </location>
</feature>
<protein>
    <submittedName>
        <fullName evidence="2">Arc family DNA-binding protein</fullName>
    </submittedName>
</protein>
<dbReference type="InterPro" id="IPR005569">
    <property type="entry name" value="Arc_DNA-bd_dom"/>
</dbReference>
<evidence type="ECO:0000313" key="2">
    <source>
        <dbReference type="EMBL" id="MFD2142318.1"/>
    </source>
</evidence>
<dbReference type="Proteomes" id="UP001597299">
    <property type="component" value="Unassembled WGS sequence"/>
</dbReference>
<dbReference type="InterPro" id="IPR013321">
    <property type="entry name" value="Arc_rbn_hlx_hlx"/>
</dbReference>
<dbReference type="GO" id="GO:0003677">
    <property type="term" value="F:DNA binding"/>
    <property type="evidence" value="ECO:0007669"/>
    <property type="project" value="UniProtKB-KW"/>
</dbReference>
<name>A0ABW4Z1L4_9HYPH</name>
<dbReference type="SUPFAM" id="SSF47598">
    <property type="entry name" value="Ribbon-helix-helix"/>
    <property type="match status" value="1"/>
</dbReference>